<feature type="transmembrane region" description="Helical" evidence="16">
    <location>
        <begin position="377"/>
        <end position="399"/>
    </location>
</feature>
<feature type="transmembrane region" description="Helical" evidence="16">
    <location>
        <begin position="590"/>
        <end position="623"/>
    </location>
</feature>
<feature type="transmembrane region" description="Helical" evidence="16">
    <location>
        <begin position="411"/>
        <end position="435"/>
    </location>
</feature>
<keyword evidence="20" id="KW-1185">Reference proteome</keyword>
<dbReference type="EMBL" id="CAJFCJ010000007">
    <property type="protein sequence ID" value="CAD5117849.1"/>
    <property type="molecule type" value="Genomic_DNA"/>
</dbReference>
<dbReference type="PRINTS" id="PR01207">
    <property type="entry name" value="NAKCLTRNSPRT"/>
</dbReference>
<keyword evidence="6" id="KW-0769">Symport</keyword>
<evidence type="ECO:0000256" key="14">
    <source>
        <dbReference type="ARBA" id="ARBA00023214"/>
    </source>
</evidence>
<dbReference type="GO" id="GO:0008511">
    <property type="term" value="F:sodium:potassium:chloride symporter activity"/>
    <property type="evidence" value="ECO:0007669"/>
    <property type="project" value="TreeGrafter"/>
</dbReference>
<dbReference type="InterPro" id="IPR002443">
    <property type="entry name" value="SLC12A1/SLC12A2"/>
</dbReference>
<evidence type="ECO:0000256" key="1">
    <source>
        <dbReference type="ARBA" id="ARBA00004141"/>
    </source>
</evidence>
<feature type="transmembrane region" description="Helical" evidence="16">
    <location>
        <begin position="474"/>
        <end position="497"/>
    </location>
</feature>
<keyword evidence="14" id="KW-0868">Chloride</keyword>
<dbReference type="GO" id="GO:0055064">
    <property type="term" value="P:chloride ion homeostasis"/>
    <property type="evidence" value="ECO:0007669"/>
    <property type="project" value="TreeGrafter"/>
</dbReference>
<evidence type="ECO:0000256" key="12">
    <source>
        <dbReference type="ARBA" id="ARBA00023180"/>
    </source>
</evidence>
<dbReference type="InterPro" id="IPR004842">
    <property type="entry name" value="SLC12A_fam"/>
</dbReference>
<comment type="subcellular location">
    <subcellularLocation>
        <location evidence="1">Membrane</location>
        <topology evidence="1">Multi-pass membrane protein</topology>
    </subcellularLocation>
</comment>
<feature type="domain" description="SLC12A transporter C-terminal" evidence="18">
    <location>
        <begin position="827"/>
        <end position="1047"/>
    </location>
</feature>
<feature type="region of interest" description="Disordered" evidence="15">
    <location>
        <begin position="823"/>
        <end position="846"/>
    </location>
</feature>
<protein>
    <submittedName>
        <fullName evidence="19">DgyrCDS6594</fullName>
    </submittedName>
</protein>
<evidence type="ECO:0000256" key="13">
    <source>
        <dbReference type="ARBA" id="ARBA00023201"/>
    </source>
</evidence>
<keyword evidence="13" id="KW-0739">Sodium transport</keyword>
<dbReference type="InterPro" id="IPR018491">
    <property type="entry name" value="SLC12_C"/>
</dbReference>
<keyword evidence="4" id="KW-0633">Potassium transport</keyword>
<comment type="similarity">
    <text evidence="2">Belongs to the SLC12A transporter family.</text>
</comment>
<dbReference type="NCBIfam" id="TIGR00930">
    <property type="entry name" value="2a30"/>
    <property type="match status" value="1"/>
</dbReference>
<evidence type="ECO:0000256" key="8">
    <source>
        <dbReference type="ARBA" id="ARBA00022989"/>
    </source>
</evidence>
<keyword evidence="9" id="KW-0915">Sodium</keyword>
<evidence type="ECO:0000313" key="20">
    <source>
        <dbReference type="Proteomes" id="UP000549394"/>
    </source>
</evidence>
<reference evidence="19 20" key="1">
    <citation type="submission" date="2020-08" db="EMBL/GenBank/DDBJ databases">
        <authorList>
            <person name="Hejnol A."/>
        </authorList>
    </citation>
    <scope>NUCLEOTIDE SEQUENCE [LARGE SCALE GENOMIC DNA]</scope>
</reference>
<keyword evidence="3" id="KW-0813">Transport</keyword>
<dbReference type="GO" id="GO:0006884">
    <property type="term" value="P:cell volume homeostasis"/>
    <property type="evidence" value="ECO:0007669"/>
    <property type="project" value="TreeGrafter"/>
</dbReference>
<dbReference type="GO" id="GO:0016020">
    <property type="term" value="C:membrane"/>
    <property type="evidence" value="ECO:0007669"/>
    <property type="project" value="UniProtKB-SubCell"/>
</dbReference>
<feature type="domain" description="Amino acid permease/ SLC12A" evidence="17">
    <location>
        <begin position="179"/>
        <end position="666"/>
    </location>
</feature>
<feature type="transmembrane region" description="Helical" evidence="16">
    <location>
        <begin position="528"/>
        <end position="546"/>
    </location>
</feature>
<evidence type="ECO:0000259" key="17">
    <source>
        <dbReference type="Pfam" id="PF00324"/>
    </source>
</evidence>
<evidence type="ECO:0000256" key="4">
    <source>
        <dbReference type="ARBA" id="ARBA00022538"/>
    </source>
</evidence>
<evidence type="ECO:0000256" key="2">
    <source>
        <dbReference type="ARBA" id="ARBA00010593"/>
    </source>
</evidence>
<gene>
    <name evidence="19" type="ORF">DGYR_LOCUS6333</name>
</gene>
<feature type="compositionally biased region" description="Basic and acidic residues" evidence="15">
    <location>
        <begin position="19"/>
        <end position="46"/>
    </location>
</feature>
<feature type="transmembrane region" description="Helical" evidence="16">
    <location>
        <begin position="325"/>
        <end position="344"/>
    </location>
</feature>
<accession>A0A7I8VNI7</accession>
<feature type="domain" description="SLC12A transporter C-terminal" evidence="18">
    <location>
        <begin position="676"/>
        <end position="816"/>
    </location>
</feature>
<sequence length="1047" mass="115548">MANFSISGENLDNVEDVNDDNKPKSRFKVEQVNELSSENRKNEWSEKPLSFAAKRLINSQSRPRQISTSSSSPPLSPNLNAENNSYDTANAKNANLNTLETLPHVDHYRNLFSANAVNLKKRPTLVQLREMQEEYDAGVEGEAIASDDKQMQPNGPNGDVTTTAIQQDAKPVKFGWIKGVLVRCLLNIWGVMLFLRLSWVVGQAGIGLSILVIGLSAVVTVLTTLSMSAICTNGQVKGGGAYYLISRSLGPEFGGAIGLVFSVANAVAVSMYVVGFAETIRDILRDRKLLMVDEVNDVRIIGLITVVFLLCIALIGMEWEARAQLILLVILLIAMINIIIGSFISPSDSKKSKGYVGYGSGVIKDNFNPDFRDGENFFSVFAIFFPAATGILAGANISGDLKDAQRAIPKGTLLAILISSVSYIGMAVLAGASVARDATGNLNVTENITEYCQQFTCEFGLQNDMQVMQLISGFGPLVIAGTFAATLSSALASLVSAPKVFQAVSKDNIFPYISVFAKGYGKNDEPRLAYLLSFFIAAGFIAIGQLNSIAPLISNFFLMSYALINYSCFDASLAKSPGWRPGFKYYNMWSALFGALLCLCVMFIIKWWTALITFFIITGLYIYVHHKKPDINWGSSTQAHVYRNALNSTLKLVSVLEHIKNYRPQVFALTGHPMSRPDLTRFAATITKDISLLMCVHVISGEKDFRSNSSKTKHAYDWLSKNKIKGFYSCVCSESLRSGVSSALQTSGLGKLKPNTLLLGFKGDWKTCDQFQVHEYVSIIHDAFDLRYGVGILRVDEGFYVSNLPMQSEEGGVDDEKILLKEQDGKENNEGSLPTSRSTSPTPRQSVCAPRYITSRQLAKAAKKNGTIDVWWLFDDGGLTLLIPYLLSGHWRNCKLRVFGAASRKGELDRDQRSLATLLSKFRIDYASIKIIADIGRTPSADGIARFNELIKPWMLEPGETPESHPWKVSETVLNTQKDKTYRQIRLRELLQEHSSSANLIVLTLPMPRKSIAPSGLYMCWLETITKDMPPILLLRGNQESVLTFYS</sequence>
<dbReference type="GO" id="GO:1990573">
    <property type="term" value="P:potassium ion import across plasma membrane"/>
    <property type="evidence" value="ECO:0007669"/>
    <property type="project" value="TreeGrafter"/>
</dbReference>
<keyword evidence="10" id="KW-0406">Ion transport</keyword>
<evidence type="ECO:0000256" key="10">
    <source>
        <dbReference type="ARBA" id="ARBA00023065"/>
    </source>
</evidence>
<evidence type="ECO:0000259" key="18">
    <source>
        <dbReference type="Pfam" id="PF03522"/>
    </source>
</evidence>
<evidence type="ECO:0000256" key="5">
    <source>
        <dbReference type="ARBA" id="ARBA00022692"/>
    </source>
</evidence>
<dbReference type="Gene3D" id="1.20.1740.10">
    <property type="entry name" value="Amino acid/polyamine transporter I"/>
    <property type="match status" value="1"/>
</dbReference>
<evidence type="ECO:0000256" key="9">
    <source>
        <dbReference type="ARBA" id="ARBA00023053"/>
    </source>
</evidence>
<dbReference type="AlphaFoldDB" id="A0A7I8VNI7"/>
<dbReference type="Proteomes" id="UP000549394">
    <property type="component" value="Unassembled WGS sequence"/>
</dbReference>
<dbReference type="PANTHER" id="PTHR11827">
    <property type="entry name" value="SOLUTE CARRIER FAMILY 12, CATION COTRANSPORTERS"/>
    <property type="match status" value="1"/>
</dbReference>
<evidence type="ECO:0000313" key="19">
    <source>
        <dbReference type="EMBL" id="CAD5117849.1"/>
    </source>
</evidence>
<dbReference type="GO" id="GO:0055075">
    <property type="term" value="P:potassium ion homeostasis"/>
    <property type="evidence" value="ECO:0007669"/>
    <property type="project" value="TreeGrafter"/>
</dbReference>
<dbReference type="InterPro" id="IPR004841">
    <property type="entry name" value="AA-permease/SLC12A_dom"/>
</dbReference>
<evidence type="ECO:0000256" key="15">
    <source>
        <dbReference type="SAM" id="MobiDB-lite"/>
    </source>
</evidence>
<keyword evidence="8 16" id="KW-1133">Transmembrane helix</keyword>
<dbReference type="Pfam" id="PF00324">
    <property type="entry name" value="AA_permease"/>
    <property type="match status" value="1"/>
</dbReference>
<evidence type="ECO:0000256" key="16">
    <source>
        <dbReference type="SAM" id="Phobius"/>
    </source>
</evidence>
<dbReference type="FunFam" id="1.20.1740.10:FF:000022">
    <property type="entry name" value="Bumetanide-sensitive na-k-cl cotransport protein"/>
    <property type="match status" value="1"/>
</dbReference>
<feature type="transmembrane region" description="Helical" evidence="16">
    <location>
        <begin position="253"/>
        <end position="277"/>
    </location>
</feature>
<dbReference type="PANTHER" id="PTHR11827:SF103">
    <property type="entry name" value="SODIUM CHLORIDE COTRANSPORTER 69, ISOFORM E"/>
    <property type="match status" value="1"/>
</dbReference>
<evidence type="ECO:0000256" key="11">
    <source>
        <dbReference type="ARBA" id="ARBA00023136"/>
    </source>
</evidence>
<keyword evidence="5 16" id="KW-0812">Transmembrane</keyword>
<feature type="transmembrane region" description="Helical" evidence="16">
    <location>
        <begin position="180"/>
        <end position="200"/>
    </location>
</feature>
<dbReference type="Pfam" id="PF03522">
    <property type="entry name" value="SLC12"/>
    <property type="match status" value="2"/>
</dbReference>
<feature type="transmembrane region" description="Helical" evidence="16">
    <location>
        <begin position="206"/>
        <end position="232"/>
    </location>
</feature>
<comment type="caution">
    <text evidence="19">The sequence shown here is derived from an EMBL/GenBank/DDBJ whole genome shotgun (WGS) entry which is preliminary data.</text>
</comment>
<keyword evidence="11 16" id="KW-0472">Membrane</keyword>
<feature type="compositionally biased region" description="Low complexity" evidence="15">
    <location>
        <begin position="59"/>
        <end position="86"/>
    </location>
</feature>
<organism evidence="19 20">
    <name type="scientific">Dimorphilus gyrociliatus</name>
    <dbReference type="NCBI Taxonomy" id="2664684"/>
    <lineage>
        <taxon>Eukaryota</taxon>
        <taxon>Metazoa</taxon>
        <taxon>Spiralia</taxon>
        <taxon>Lophotrochozoa</taxon>
        <taxon>Annelida</taxon>
        <taxon>Polychaeta</taxon>
        <taxon>Polychaeta incertae sedis</taxon>
        <taxon>Dinophilidae</taxon>
        <taxon>Dimorphilus</taxon>
    </lineage>
</organism>
<name>A0A7I8VNI7_9ANNE</name>
<proteinExistence type="inferred from homology"/>
<dbReference type="OrthoDB" id="2020542at2759"/>
<dbReference type="GO" id="GO:0055078">
    <property type="term" value="P:sodium ion homeostasis"/>
    <property type="evidence" value="ECO:0007669"/>
    <property type="project" value="TreeGrafter"/>
</dbReference>
<evidence type="ECO:0000256" key="6">
    <source>
        <dbReference type="ARBA" id="ARBA00022847"/>
    </source>
</evidence>
<keyword evidence="12" id="KW-0325">Glycoprotein</keyword>
<feature type="compositionally biased region" description="Low complexity" evidence="15">
    <location>
        <begin position="834"/>
        <end position="844"/>
    </location>
</feature>
<evidence type="ECO:0000256" key="7">
    <source>
        <dbReference type="ARBA" id="ARBA00022958"/>
    </source>
</evidence>
<evidence type="ECO:0000256" key="3">
    <source>
        <dbReference type="ARBA" id="ARBA00022448"/>
    </source>
</evidence>
<keyword evidence="7" id="KW-0630">Potassium</keyword>
<feature type="region of interest" description="Disordered" evidence="15">
    <location>
        <begin position="1"/>
        <end position="86"/>
    </location>
</feature>
<feature type="transmembrane region" description="Helical" evidence="16">
    <location>
        <begin position="297"/>
        <end position="316"/>
    </location>
</feature>